<comment type="caution">
    <text evidence="2">The sequence shown here is derived from an EMBL/GenBank/DDBJ whole genome shotgun (WGS) entry which is preliminary data.</text>
</comment>
<evidence type="ECO:0000313" key="3">
    <source>
        <dbReference type="Proteomes" id="UP000037660"/>
    </source>
</evidence>
<feature type="compositionally biased region" description="Basic and acidic residues" evidence="1">
    <location>
        <begin position="15"/>
        <end position="25"/>
    </location>
</feature>
<accession>A0A0K8P5R0</accession>
<keyword evidence="3" id="KW-1185">Reference proteome</keyword>
<reference evidence="3" key="1">
    <citation type="submission" date="2015-07" db="EMBL/GenBank/DDBJ databases">
        <title>Discovery of a poly(ethylene terephthalate assimilation.</title>
        <authorList>
            <person name="Yoshida S."/>
            <person name="Hiraga K."/>
            <person name="Takehana T."/>
            <person name="Taniguchi I."/>
            <person name="Yamaji H."/>
            <person name="Maeda Y."/>
            <person name="Toyohara K."/>
            <person name="Miyamoto K."/>
            <person name="Kimura Y."/>
            <person name="Oda K."/>
        </authorList>
    </citation>
    <scope>NUCLEOTIDE SEQUENCE [LARGE SCALE GENOMIC DNA]</scope>
    <source>
        <strain evidence="3">NBRC 110686 / TISTR 2288 / 201-F6</strain>
    </source>
</reference>
<protein>
    <submittedName>
        <fullName evidence="2">Uncharacterized protein</fullName>
    </submittedName>
</protein>
<proteinExistence type="predicted"/>
<name>A0A0K8P5R0_PISS1</name>
<sequence>MGAAHEGVDGVRGQHGRDGPRKGRWDGSTASANGSGARAGP</sequence>
<organism evidence="2 3">
    <name type="scientific">Piscinibacter sakaiensis</name>
    <name type="common">Ideonella sakaiensis</name>
    <dbReference type="NCBI Taxonomy" id="1547922"/>
    <lineage>
        <taxon>Bacteria</taxon>
        <taxon>Pseudomonadati</taxon>
        <taxon>Pseudomonadota</taxon>
        <taxon>Betaproteobacteria</taxon>
        <taxon>Burkholderiales</taxon>
        <taxon>Sphaerotilaceae</taxon>
        <taxon>Piscinibacter</taxon>
    </lineage>
</organism>
<dbReference type="Proteomes" id="UP000037660">
    <property type="component" value="Unassembled WGS sequence"/>
</dbReference>
<reference evidence="2 3" key="2">
    <citation type="journal article" date="2016" name="Science">
        <title>A bacterium that degrades and assimilates poly(ethylene terephthalate).</title>
        <authorList>
            <person name="Yoshida S."/>
            <person name="Hiraga K."/>
            <person name="Takehana T."/>
            <person name="Taniguchi I."/>
            <person name="Yamaji H."/>
            <person name="Maeda Y."/>
            <person name="Toyohara K."/>
            <person name="Miyamoto K."/>
            <person name="Kimura Y."/>
            <person name="Oda K."/>
        </authorList>
    </citation>
    <scope>NUCLEOTIDE SEQUENCE [LARGE SCALE GENOMIC DNA]</scope>
    <source>
        <strain evidence="3">NBRC 110686 / TISTR 2288 / 201-F6</strain>
    </source>
</reference>
<evidence type="ECO:0000313" key="2">
    <source>
        <dbReference type="EMBL" id="GAP37941.1"/>
    </source>
</evidence>
<gene>
    <name evidence="2" type="ORF">ISF6_4135</name>
</gene>
<dbReference type="AlphaFoldDB" id="A0A0K8P5R0"/>
<evidence type="ECO:0000256" key="1">
    <source>
        <dbReference type="SAM" id="MobiDB-lite"/>
    </source>
</evidence>
<feature type="region of interest" description="Disordered" evidence="1">
    <location>
        <begin position="1"/>
        <end position="41"/>
    </location>
</feature>
<dbReference type="EMBL" id="BBYR01000064">
    <property type="protein sequence ID" value="GAP37941.1"/>
    <property type="molecule type" value="Genomic_DNA"/>
</dbReference>